<dbReference type="Proteomes" id="UP000254889">
    <property type="component" value="Chromosome"/>
</dbReference>
<evidence type="ECO:0000313" key="1">
    <source>
        <dbReference type="EMBL" id="AXK82717.1"/>
    </source>
</evidence>
<accession>A0A346A0M0</accession>
<dbReference type="GO" id="GO:0019634">
    <property type="term" value="P:organic phosphonate metabolic process"/>
    <property type="evidence" value="ECO:0007669"/>
    <property type="project" value="InterPro"/>
</dbReference>
<dbReference type="KEGG" id="ptaw:DW352_20610"/>
<name>A0A346A0M0_9HYPH</name>
<dbReference type="GO" id="GO:0016829">
    <property type="term" value="F:lyase activity"/>
    <property type="evidence" value="ECO:0007669"/>
    <property type="project" value="UniProtKB-KW"/>
</dbReference>
<proteinExistence type="predicted"/>
<dbReference type="AlphaFoldDB" id="A0A346A0M0"/>
<sequence>MAPYPISGESGERRAVMAVLAGAQADDIAGGLARIDGLSDFTELRPAETGLVMLRGRIGGDGAPFNAGEATVTRAAVQIASGEKGFAYVLGRDARKARLAALCDALWQSAAHRPAIEQHVLAPLRGAQDERRALRRAQTAATRVDFFTLVRGED</sequence>
<dbReference type="InterPro" id="IPR009609">
    <property type="entry name" value="Phosphonate_metab_PhnG"/>
</dbReference>
<reference evidence="1 2" key="1">
    <citation type="submission" date="2018-07" db="EMBL/GenBank/DDBJ databases">
        <authorList>
            <person name="Quirk P.G."/>
            <person name="Krulwich T.A."/>
        </authorList>
    </citation>
    <scope>NUCLEOTIDE SEQUENCE [LARGE SCALE GENOMIC DNA]</scope>
    <source>
        <strain evidence="1 2">CC-BB4</strain>
    </source>
</reference>
<dbReference type="Pfam" id="PF06754">
    <property type="entry name" value="PhnG"/>
    <property type="match status" value="1"/>
</dbReference>
<dbReference type="EMBL" id="CP031417">
    <property type="protein sequence ID" value="AXK82717.1"/>
    <property type="molecule type" value="Genomic_DNA"/>
</dbReference>
<protein>
    <submittedName>
        <fullName evidence="1">Phosphonate C-P lyase system protein PhnG</fullName>
    </submittedName>
</protein>
<gene>
    <name evidence="1" type="primary">phnG</name>
    <name evidence="1" type="ORF">DW352_20610</name>
</gene>
<dbReference type="RefSeq" id="WP_115693096.1">
    <property type="nucleotide sequence ID" value="NZ_CP031417.1"/>
</dbReference>
<dbReference type="GO" id="GO:0015716">
    <property type="term" value="P:organic phosphonate transport"/>
    <property type="evidence" value="ECO:0007669"/>
    <property type="project" value="InterPro"/>
</dbReference>
<evidence type="ECO:0000313" key="2">
    <source>
        <dbReference type="Proteomes" id="UP000254889"/>
    </source>
</evidence>
<dbReference type="OrthoDB" id="530475at2"/>
<keyword evidence="1" id="KW-0456">Lyase</keyword>
<keyword evidence="2" id="KW-1185">Reference proteome</keyword>
<organism evidence="1 2">
    <name type="scientific">Pseudolabrys taiwanensis</name>
    <dbReference type="NCBI Taxonomy" id="331696"/>
    <lineage>
        <taxon>Bacteria</taxon>
        <taxon>Pseudomonadati</taxon>
        <taxon>Pseudomonadota</taxon>
        <taxon>Alphaproteobacteria</taxon>
        <taxon>Hyphomicrobiales</taxon>
        <taxon>Xanthobacteraceae</taxon>
        <taxon>Pseudolabrys</taxon>
    </lineage>
</organism>
<dbReference type="NCBIfam" id="TIGR03293">
    <property type="entry name" value="PhnG_redo"/>
    <property type="match status" value="1"/>
</dbReference>